<dbReference type="CDD" id="cd00056">
    <property type="entry name" value="ENDO3c"/>
    <property type="match status" value="1"/>
</dbReference>
<evidence type="ECO:0000256" key="1">
    <source>
        <dbReference type="ARBA" id="ARBA00000086"/>
    </source>
</evidence>
<dbReference type="EC" id="3.2.2.21" evidence="2"/>
<dbReference type="Gene3D" id="1.10.1670.40">
    <property type="match status" value="1"/>
</dbReference>
<dbReference type="Proteomes" id="UP000536835">
    <property type="component" value="Unassembled WGS sequence"/>
</dbReference>
<dbReference type="Pfam" id="PF00730">
    <property type="entry name" value="HhH-GPD"/>
    <property type="match status" value="1"/>
</dbReference>
<keyword evidence="3" id="KW-0227">DNA damage</keyword>
<dbReference type="InterPro" id="IPR011257">
    <property type="entry name" value="DNA_glycosylase"/>
</dbReference>
<protein>
    <recommendedName>
        <fullName evidence="2">DNA-3-methyladenine glycosylase II</fullName>
        <ecNumber evidence="2">3.2.2.21</ecNumber>
    </recommendedName>
</protein>
<dbReference type="GO" id="GO:0005737">
    <property type="term" value="C:cytoplasm"/>
    <property type="evidence" value="ECO:0007669"/>
    <property type="project" value="TreeGrafter"/>
</dbReference>
<evidence type="ECO:0000313" key="7">
    <source>
        <dbReference type="Proteomes" id="UP000536835"/>
    </source>
</evidence>
<dbReference type="EMBL" id="JABFCX010000002">
    <property type="protein sequence ID" value="NNU14956.1"/>
    <property type="molecule type" value="Genomic_DNA"/>
</dbReference>
<dbReference type="GO" id="GO:0008725">
    <property type="term" value="F:DNA-3-methyladenine glycosylase activity"/>
    <property type="evidence" value="ECO:0007669"/>
    <property type="project" value="TreeGrafter"/>
</dbReference>
<dbReference type="Gene3D" id="1.10.340.30">
    <property type="entry name" value="Hypothetical protein, domain 2"/>
    <property type="match status" value="1"/>
</dbReference>
<evidence type="ECO:0000256" key="3">
    <source>
        <dbReference type="ARBA" id="ARBA00022763"/>
    </source>
</evidence>
<reference evidence="6 7" key="1">
    <citation type="submission" date="2020-05" db="EMBL/GenBank/DDBJ databases">
        <title>Parvularcula mediterraneae sp. nov., isolated from polypropylene straw from shallow seawater of the seashore of Laganas in Zakynthos island, Greece.</title>
        <authorList>
            <person name="Szabo I."/>
            <person name="Al-Omari J."/>
            <person name="Rado J."/>
            <person name="Szerdahelyi G.S."/>
        </authorList>
    </citation>
    <scope>NUCLEOTIDE SEQUENCE [LARGE SCALE GENOMIC DNA]</scope>
    <source>
        <strain evidence="6 7">ZS-1/3</strain>
    </source>
</reference>
<dbReference type="GO" id="GO:0032993">
    <property type="term" value="C:protein-DNA complex"/>
    <property type="evidence" value="ECO:0007669"/>
    <property type="project" value="TreeGrafter"/>
</dbReference>
<dbReference type="PANTHER" id="PTHR43003">
    <property type="entry name" value="DNA-3-METHYLADENINE GLYCOSYLASE"/>
    <property type="match status" value="1"/>
</dbReference>
<accession>A0A7Y3RJ37</accession>
<sequence>MASILEETGPPRWRARPSGFPGLARIIVEQQLSVASANAILARVNEATDDLSPEGFLVLGEEGPRALGLSRPKIRYIRALAEQVTSGTFDFSDLGTLPEDEASAKLEALLGVGRWTAAVYLLFCEGRRDLWPKGDVALLAAHQMAGGSFGRADLKTFDSWAEEAYAPHRGTAAHILWGKIAFERGRAPL</sequence>
<keyword evidence="4" id="KW-0234">DNA repair</keyword>
<comment type="caution">
    <text evidence="6">The sequence shown here is derived from an EMBL/GenBank/DDBJ whole genome shotgun (WGS) entry which is preliminary data.</text>
</comment>
<comment type="catalytic activity">
    <reaction evidence="1">
        <text>Hydrolysis of alkylated DNA, releasing 3-methyladenine, 3-methylguanine, 7-methylguanine and 7-methyladenine.</text>
        <dbReference type="EC" id="3.2.2.21"/>
    </reaction>
</comment>
<evidence type="ECO:0000259" key="5">
    <source>
        <dbReference type="SMART" id="SM00478"/>
    </source>
</evidence>
<dbReference type="GO" id="GO:0032131">
    <property type="term" value="F:alkylated DNA binding"/>
    <property type="evidence" value="ECO:0007669"/>
    <property type="project" value="TreeGrafter"/>
</dbReference>
<dbReference type="RefSeq" id="WP_173196036.1">
    <property type="nucleotide sequence ID" value="NZ_JABFCX010000002.1"/>
</dbReference>
<dbReference type="PANTHER" id="PTHR43003:SF5">
    <property type="entry name" value="DNA-3-METHYLADENINE GLYCOSYLASE"/>
    <property type="match status" value="1"/>
</dbReference>
<dbReference type="SMART" id="SM00478">
    <property type="entry name" value="ENDO3c"/>
    <property type="match status" value="1"/>
</dbReference>
<organism evidence="6 7">
    <name type="scientific">Parvularcula mediterranea</name>
    <dbReference type="NCBI Taxonomy" id="2732508"/>
    <lineage>
        <taxon>Bacteria</taxon>
        <taxon>Pseudomonadati</taxon>
        <taxon>Pseudomonadota</taxon>
        <taxon>Alphaproteobacteria</taxon>
        <taxon>Parvularculales</taxon>
        <taxon>Parvularculaceae</taxon>
        <taxon>Parvularcula</taxon>
    </lineage>
</organism>
<dbReference type="GO" id="GO:0043916">
    <property type="term" value="F:DNA-7-methylguanine glycosylase activity"/>
    <property type="evidence" value="ECO:0007669"/>
    <property type="project" value="TreeGrafter"/>
</dbReference>
<dbReference type="GO" id="GO:0006285">
    <property type="term" value="P:base-excision repair, AP site formation"/>
    <property type="evidence" value="ECO:0007669"/>
    <property type="project" value="TreeGrafter"/>
</dbReference>
<dbReference type="InterPro" id="IPR003265">
    <property type="entry name" value="HhH-GPD_domain"/>
</dbReference>
<evidence type="ECO:0000313" key="6">
    <source>
        <dbReference type="EMBL" id="NNU14956.1"/>
    </source>
</evidence>
<keyword evidence="7" id="KW-1185">Reference proteome</keyword>
<dbReference type="SUPFAM" id="SSF48150">
    <property type="entry name" value="DNA-glycosylase"/>
    <property type="match status" value="1"/>
</dbReference>
<proteinExistence type="predicted"/>
<evidence type="ECO:0000256" key="4">
    <source>
        <dbReference type="ARBA" id="ARBA00023204"/>
    </source>
</evidence>
<name>A0A7Y3RJ37_9PROT</name>
<dbReference type="InterPro" id="IPR051912">
    <property type="entry name" value="Alkylbase_DNA_Glycosylase/TA"/>
</dbReference>
<gene>
    <name evidence="6" type="ORF">HK107_01290</name>
</gene>
<evidence type="ECO:0000256" key="2">
    <source>
        <dbReference type="ARBA" id="ARBA00012000"/>
    </source>
</evidence>
<dbReference type="AlphaFoldDB" id="A0A7Y3RJ37"/>
<dbReference type="GO" id="GO:0006307">
    <property type="term" value="P:DNA alkylation repair"/>
    <property type="evidence" value="ECO:0007669"/>
    <property type="project" value="TreeGrafter"/>
</dbReference>
<feature type="domain" description="HhH-GPD" evidence="5">
    <location>
        <begin position="35"/>
        <end position="180"/>
    </location>
</feature>